<evidence type="ECO:0008006" key="3">
    <source>
        <dbReference type="Google" id="ProtNLM"/>
    </source>
</evidence>
<dbReference type="EMBL" id="QFFN01000033">
    <property type="protein sequence ID" value="PWG59164.1"/>
    <property type="molecule type" value="Genomic_DNA"/>
</dbReference>
<protein>
    <recommendedName>
        <fullName evidence="3">DUF559 domain-containing protein</fullName>
    </recommendedName>
</protein>
<dbReference type="RefSeq" id="WP_109137952.1">
    <property type="nucleotide sequence ID" value="NZ_QFFN01000033.1"/>
</dbReference>
<organism evidence="1 2">
    <name type="scientific">Bifidobacterium catulorum</name>
    <dbReference type="NCBI Taxonomy" id="1630173"/>
    <lineage>
        <taxon>Bacteria</taxon>
        <taxon>Bacillati</taxon>
        <taxon>Actinomycetota</taxon>
        <taxon>Actinomycetes</taxon>
        <taxon>Bifidobacteriales</taxon>
        <taxon>Bifidobacteriaceae</taxon>
        <taxon>Bifidobacterium</taxon>
    </lineage>
</organism>
<evidence type="ECO:0000313" key="2">
    <source>
        <dbReference type="Proteomes" id="UP000245753"/>
    </source>
</evidence>
<name>A0A2U2MQP6_9BIFI</name>
<dbReference type="AlphaFoldDB" id="A0A2U2MQP6"/>
<accession>A0A2U2MQP6</accession>
<gene>
    <name evidence="1" type="ORF">DF200_09065</name>
</gene>
<dbReference type="Proteomes" id="UP000245753">
    <property type="component" value="Unassembled WGS sequence"/>
</dbReference>
<dbReference type="OrthoDB" id="3173471at2"/>
<comment type="caution">
    <text evidence="1">The sequence shown here is derived from an EMBL/GenBank/DDBJ whole genome shotgun (WGS) entry which is preliminary data.</text>
</comment>
<proteinExistence type="predicted"/>
<sequence>MSIAPITARSLSETYAATARLCLNHNLDIPYSHTTALALERIELPSKTSLQPAPLHASVPKSHMRRSKFAGVHVHTWSALNDADIVYITPQITAVRPEVAWAQLAKYANLETSIILAEAILRNTYLTLDDLAVYITGIGKFPGKRQCRRALLLARPGADSAKECELRLKTLQYGLDQPKINYVFPDLTFPNGAPVTLDMAWPEHRVGLEYNGDHHRTDMFQWRRDEWKREAVTARRWHFFSITQLDLSDNAHTANLMARISEAMGKRISYTPLEKLADRRRKICRPDS</sequence>
<evidence type="ECO:0000313" key="1">
    <source>
        <dbReference type="EMBL" id="PWG59164.1"/>
    </source>
</evidence>
<keyword evidence="2" id="KW-1185">Reference proteome</keyword>
<reference evidence="1 2" key="1">
    <citation type="journal article" date="2018" name="Int. J. Syst. Evol. Microbiol.">
        <title>Bifidobacterium catulorum sp. nov., a novel taxon from the faeces of the baby common marmoset (Callithrix jacchus).</title>
        <authorList>
            <person name="Modesto M."/>
            <person name="Michelini S."/>
            <person name="Oki K."/>
            <person name="Biavati B."/>
            <person name="Watanabe K."/>
            <person name="Mattarelli P."/>
        </authorList>
    </citation>
    <scope>NUCLEOTIDE SEQUENCE [LARGE SCALE GENOMIC DNA]</scope>
    <source>
        <strain evidence="1 2">MRM 8.19</strain>
    </source>
</reference>